<dbReference type="PANTHER" id="PTHR47698:SF2">
    <property type="entry name" value="FATTY-ACID-BINDING PROTEIN 3, CHLOROPLASTIC"/>
    <property type="match status" value="1"/>
</dbReference>
<dbReference type="Gene3D" id="1.10.890.20">
    <property type="match status" value="1"/>
</dbReference>
<proteinExistence type="inferred from homology"/>
<gene>
    <name evidence="4" type="ORF">OEZ85_001937</name>
</gene>
<dbReference type="InterPro" id="IPR016089">
    <property type="entry name" value="Chalcone_isomerase_bundle_sf"/>
</dbReference>
<dbReference type="InterPro" id="IPR016087">
    <property type="entry name" value="Chalcone_isomerase"/>
</dbReference>
<organism evidence="4 5">
    <name type="scientific">Tetradesmus obliquus</name>
    <name type="common">Green alga</name>
    <name type="synonym">Acutodesmus obliquus</name>
    <dbReference type="NCBI Taxonomy" id="3088"/>
    <lineage>
        <taxon>Eukaryota</taxon>
        <taxon>Viridiplantae</taxon>
        <taxon>Chlorophyta</taxon>
        <taxon>core chlorophytes</taxon>
        <taxon>Chlorophyceae</taxon>
        <taxon>CS clade</taxon>
        <taxon>Sphaeropleales</taxon>
        <taxon>Scenedesmaceae</taxon>
        <taxon>Tetradesmus</taxon>
    </lineage>
</organism>
<dbReference type="Proteomes" id="UP001244341">
    <property type="component" value="Chromosome 6b"/>
</dbReference>
<dbReference type="SUPFAM" id="SSF54626">
    <property type="entry name" value="Chalcone isomerase"/>
    <property type="match status" value="1"/>
</dbReference>
<dbReference type="InterPro" id="IPR036298">
    <property type="entry name" value="Chalcone_isomerase_sf"/>
</dbReference>
<accession>A0ABY8U1D9</accession>
<evidence type="ECO:0000313" key="4">
    <source>
        <dbReference type="EMBL" id="WIA15266.1"/>
    </source>
</evidence>
<evidence type="ECO:0000256" key="2">
    <source>
        <dbReference type="RuleBase" id="RU361158"/>
    </source>
</evidence>
<evidence type="ECO:0000313" key="5">
    <source>
        <dbReference type="Proteomes" id="UP001244341"/>
    </source>
</evidence>
<name>A0ABY8U1D9_TETOB</name>
<dbReference type="EMBL" id="CP126213">
    <property type="protein sequence ID" value="WIA15266.1"/>
    <property type="molecule type" value="Genomic_DNA"/>
</dbReference>
<protein>
    <recommendedName>
        <fullName evidence="2">Chalcone-flavonone isomerase family protein</fullName>
    </recommendedName>
</protein>
<dbReference type="Pfam" id="PF02431">
    <property type="entry name" value="Chalcone"/>
    <property type="match status" value="1"/>
</dbReference>
<keyword evidence="5" id="KW-1185">Reference proteome</keyword>
<sequence length="244" mass="26766">MPRASPFASLTFSLPKQRVVFAAPFASITAHHQLHHKFGDAQQEPATGIEYPAECCVLTKKNCPQLAGVGVRAKRILGLKNINVYSVGMYVDAHGAKKALHKYKGEDVDELMGNQKLFDELVGDTRFERSLRLVISFGSLKRSQFLNALEERLKPELAKAKEPESTMKAFEGLFDGVNFRRGTEIAFSTHHKGQLVTQIDGKQVGSIQSPALVKALFDIYVGPDPVSADAKKSIGKGLVALMNE</sequence>
<evidence type="ECO:0000256" key="1">
    <source>
        <dbReference type="ARBA" id="ARBA00007166"/>
    </source>
</evidence>
<comment type="similarity">
    <text evidence="1 2">Belongs to the chalcone isomerase family.</text>
</comment>
<evidence type="ECO:0000259" key="3">
    <source>
        <dbReference type="Pfam" id="PF02431"/>
    </source>
</evidence>
<feature type="domain" description="Chalcone isomerase" evidence="3">
    <location>
        <begin position="61"/>
        <end position="240"/>
    </location>
</feature>
<reference evidence="4 5" key="1">
    <citation type="submission" date="2023-05" db="EMBL/GenBank/DDBJ databases">
        <title>A 100% complete, gapless, phased diploid assembly of the Scenedesmus obliquus UTEX 3031 genome.</title>
        <authorList>
            <person name="Biondi T.C."/>
            <person name="Hanschen E.R."/>
            <person name="Kwon T."/>
            <person name="Eng W."/>
            <person name="Kruse C.P.S."/>
            <person name="Koehler S.I."/>
            <person name="Kunde Y."/>
            <person name="Gleasner C.D."/>
            <person name="You Mak K.T."/>
            <person name="Polle J."/>
            <person name="Hovde B.T."/>
            <person name="Starkenburg S.R."/>
        </authorList>
    </citation>
    <scope>NUCLEOTIDE SEQUENCE [LARGE SCALE GENOMIC DNA]</scope>
    <source>
        <strain evidence="4 5">DOE0152z</strain>
    </source>
</reference>
<dbReference type="InterPro" id="IPR016088">
    <property type="entry name" value="Chalcone_isomerase_3-sand"/>
</dbReference>
<dbReference type="Gene3D" id="3.50.70.10">
    <property type="match status" value="1"/>
</dbReference>
<dbReference type="PANTHER" id="PTHR47698">
    <property type="entry name" value="FATTY-ACID-BINDING PROTEIN 3, CHLOROPLASTIC"/>
    <property type="match status" value="1"/>
</dbReference>